<proteinExistence type="predicted"/>
<sequence>MAFVNYKIPSLHHHHLKPVTRNIIKTRTPATINGIELGIPLNIIDNVFTNLHYGYDITTIKIVLLQFLIGYYTYGKDRYKDALEYYEQPEGEDETNIKMKIKDSKLKLYEGIYNEKDKYIFAYNFVFLFISSLLLFDENHLLNLPIVIALYSTEYYKDYKTSVVGFKPVYVATMWTISAVILPCLLYDNNYDIINYPGHYLPCFLSLFASTNFADVKDIEEDTMNNIETLPVAIGQKKTNMIIMGSLALSSFLFGINQNYLNRPIINSLFEIQNAAIASIVFFY</sequence>
<keyword evidence="1" id="KW-0812">Transmembrane</keyword>
<organism evidence="2">
    <name type="scientific">Florenciella sp. virus SA2</name>
    <dbReference type="NCBI Taxonomy" id="3240092"/>
    <lineage>
        <taxon>Viruses</taxon>
    </lineage>
</organism>
<reference evidence="2" key="1">
    <citation type="submission" date="2024-03" db="EMBL/GenBank/DDBJ databases">
        <title>Eukaryotic viruses encode the ribosomal protein eL40.</title>
        <authorList>
            <person name="Thomy J."/>
            <person name="Schvarcz C.R."/>
            <person name="McBeain K.A."/>
            <person name="Edwards K.F."/>
            <person name="Steward G.F."/>
        </authorList>
    </citation>
    <scope>NUCLEOTIDE SEQUENCE</scope>
    <source>
        <strain evidence="2">FloV-SA2</strain>
    </source>
</reference>
<feature type="transmembrane region" description="Helical" evidence="1">
    <location>
        <begin position="169"/>
        <end position="187"/>
    </location>
</feature>
<protein>
    <submittedName>
        <fullName evidence="2">Prenyltransferase Protein</fullName>
    </submittedName>
</protein>
<gene>
    <name evidence="2" type="ORF">FloV-SA2_00105</name>
</gene>
<name>A0AB39J835_9VIRU</name>
<feature type="transmembrane region" description="Helical" evidence="1">
    <location>
        <begin position="119"/>
        <end position="136"/>
    </location>
</feature>
<evidence type="ECO:0000313" key="2">
    <source>
        <dbReference type="EMBL" id="XDO01927.1"/>
    </source>
</evidence>
<keyword evidence="1" id="KW-1133">Transmembrane helix</keyword>
<keyword evidence="1" id="KW-0472">Membrane</keyword>
<accession>A0AB39J835</accession>
<dbReference type="EMBL" id="PP542043">
    <property type="protein sequence ID" value="XDO01927.1"/>
    <property type="molecule type" value="Genomic_DNA"/>
</dbReference>
<evidence type="ECO:0000256" key="1">
    <source>
        <dbReference type="SAM" id="Phobius"/>
    </source>
</evidence>